<dbReference type="InterPro" id="IPR021440">
    <property type="entry name" value="DUF3089"/>
</dbReference>
<dbReference type="RefSeq" id="WP_044221698.1">
    <property type="nucleotide sequence ID" value="NZ_JBKAGJ010000027.1"/>
</dbReference>
<dbReference type="OrthoDB" id="9794645at2"/>
<dbReference type="EMBL" id="JPOS01000035">
    <property type="protein sequence ID" value="KGE87410.1"/>
    <property type="molecule type" value="Genomic_DNA"/>
</dbReference>
<dbReference type="Pfam" id="PF11288">
    <property type="entry name" value="DUF3089"/>
    <property type="match status" value="1"/>
</dbReference>
<sequence>MKTRFNILILSLLLWGCATKPSGTFSTTTKPMAPDYSQADAWAALPSKTDHADRAPDGLENQQDSAAADVFFLHPTTYTGKRGDRLWNGPVGKADLQERTLEGPILFQASAFNAAGKVYAPFYRQAHLEAYFTKDTTSAKQAFDLAYSDIRRAFEYYLEHYNDGRPIIIAAHSQGTTHAKQLLREFFDGKPLQSQLVAAYIIGIPVRQTDFKNIPPCTDSLDTSCYVSWRTFRRGTKKEPEPAVVVTNPLLWDTTKAFAPRTLNDGAVLTPFEKVRPNNVSAEVRGPVLWSSKPQFPGSFLMLRRNYHVGDLNLFYVDIRKNAVQRVERFRE</sequence>
<evidence type="ECO:0008006" key="4">
    <source>
        <dbReference type="Google" id="ProtNLM"/>
    </source>
</evidence>
<organism evidence="2 3">
    <name type="scientific">Phaeodactylibacter xiamenensis</name>
    <dbReference type="NCBI Taxonomy" id="1524460"/>
    <lineage>
        <taxon>Bacteria</taxon>
        <taxon>Pseudomonadati</taxon>
        <taxon>Bacteroidota</taxon>
        <taxon>Saprospiria</taxon>
        <taxon>Saprospirales</taxon>
        <taxon>Haliscomenobacteraceae</taxon>
        <taxon>Phaeodactylibacter</taxon>
    </lineage>
</organism>
<keyword evidence="1" id="KW-0732">Signal</keyword>
<dbReference type="SUPFAM" id="SSF53474">
    <property type="entry name" value="alpha/beta-Hydrolases"/>
    <property type="match status" value="1"/>
</dbReference>
<accession>A0A098S5M7</accession>
<protein>
    <recommendedName>
        <fullName evidence="4">DUF3089 domain-containing protein</fullName>
    </recommendedName>
</protein>
<evidence type="ECO:0000313" key="3">
    <source>
        <dbReference type="Proteomes" id="UP000029736"/>
    </source>
</evidence>
<reference evidence="2 3" key="1">
    <citation type="journal article" date="2014" name="Int. J. Syst. Evol. Microbiol.">
        <title>Phaeodactylibacter xiamenensis gen. nov., sp. nov., a member of the family Saprospiraceae isolated from the marine alga Phaeodactylum tricornutum.</title>
        <authorList>
            <person name="Chen Z.Jr."/>
            <person name="Lei X."/>
            <person name="Lai Q."/>
            <person name="Li Y."/>
            <person name="Zhang B."/>
            <person name="Zhang J."/>
            <person name="Zhang H."/>
            <person name="Yang L."/>
            <person name="Zheng W."/>
            <person name="Tian Y."/>
            <person name="Yu Z."/>
            <person name="Xu H.Jr."/>
            <person name="Zheng T."/>
        </authorList>
    </citation>
    <scope>NUCLEOTIDE SEQUENCE [LARGE SCALE GENOMIC DNA]</scope>
    <source>
        <strain evidence="2 3">KD52</strain>
    </source>
</reference>
<dbReference type="Proteomes" id="UP000029736">
    <property type="component" value="Unassembled WGS sequence"/>
</dbReference>
<name>A0A098S5M7_9BACT</name>
<keyword evidence="3" id="KW-1185">Reference proteome</keyword>
<gene>
    <name evidence="2" type="ORF">IX84_14350</name>
</gene>
<feature type="signal peptide" evidence="1">
    <location>
        <begin position="1"/>
        <end position="20"/>
    </location>
</feature>
<dbReference type="STRING" id="1524460.IX84_14350"/>
<dbReference type="AlphaFoldDB" id="A0A098S5M7"/>
<dbReference type="InterPro" id="IPR029058">
    <property type="entry name" value="AB_hydrolase_fold"/>
</dbReference>
<feature type="chain" id="PRO_5001939949" description="DUF3089 domain-containing protein" evidence="1">
    <location>
        <begin position="21"/>
        <end position="332"/>
    </location>
</feature>
<evidence type="ECO:0000313" key="2">
    <source>
        <dbReference type="EMBL" id="KGE87410.1"/>
    </source>
</evidence>
<comment type="caution">
    <text evidence="2">The sequence shown here is derived from an EMBL/GenBank/DDBJ whole genome shotgun (WGS) entry which is preliminary data.</text>
</comment>
<evidence type="ECO:0000256" key="1">
    <source>
        <dbReference type="SAM" id="SignalP"/>
    </source>
</evidence>
<proteinExistence type="predicted"/>